<organism evidence="1 2">
    <name type="scientific">Sphingobium indicum (strain DSM 16413 / CCM 7287 / MTCC 6362 / UT26 / NBRC 101211 / UT26S)</name>
    <name type="common">Sphingobium japonicum</name>
    <dbReference type="NCBI Taxonomy" id="452662"/>
    <lineage>
        <taxon>Bacteria</taxon>
        <taxon>Pseudomonadati</taxon>
        <taxon>Pseudomonadota</taxon>
        <taxon>Alphaproteobacteria</taxon>
        <taxon>Sphingomonadales</taxon>
        <taxon>Sphingomonadaceae</taxon>
        <taxon>Sphingobium</taxon>
    </lineage>
</organism>
<dbReference type="EMBL" id="AP010803">
    <property type="protein sequence ID" value="BAI96577.1"/>
    <property type="molecule type" value="Genomic_DNA"/>
</dbReference>
<dbReference type="AlphaFoldDB" id="D4Z1U5"/>
<evidence type="ECO:0000313" key="2">
    <source>
        <dbReference type="Proteomes" id="UP000007753"/>
    </source>
</evidence>
<keyword evidence="2" id="KW-1185">Reference proteome</keyword>
<dbReference type="KEGG" id="sjp:SJA_C1-17430"/>
<accession>D4Z1U5</accession>
<dbReference type="HOGENOM" id="CLU_2556527_0_0_5"/>
<name>D4Z1U5_SPHIU</name>
<gene>
    <name evidence="1" type="ordered locus">SJA_C1-17430</name>
</gene>
<proteinExistence type="predicted"/>
<protein>
    <submittedName>
        <fullName evidence="1">Uncharacterized protein</fullName>
    </submittedName>
</protein>
<evidence type="ECO:0000313" key="1">
    <source>
        <dbReference type="EMBL" id="BAI96577.1"/>
    </source>
</evidence>
<reference evidence="1 2" key="1">
    <citation type="journal article" date="2010" name="J. Bacteriol.">
        <title>Complete genome sequence of the representative gamma-hexachlorocyclohexane-degrading bacterium Sphingobium japonicum UT26.</title>
        <authorList>
            <person name="Nagata Y."/>
            <person name="Ohtsubo Y."/>
            <person name="Endo R."/>
            <person name="Ichikawa N."/>
            <person name="Ankai A."/>
            <person name="Oguchi A."/>
            <person name="Fukui S."/>
            <person name="Fujita N."/>
            <person name="Tsuda M."/>
        </authorList>
    </citation>
    <scope>NUCLEOTIDE SEQUENCE [LARGE SCALE GENOMIC DNA]</scope>
    <source>
        <strain evidence="2">DSM 16413 / CCM 7287 / MTCC 6362 / UT26 / NBRC 101211 / UT26S</strain>
    </source>
</reference>
<sequence length="82" mass="9525">MEARPGYFSFQGLSIIRRDVPKRMNAARHGLPRTSKIPSADHLKPSSIEPYQTRPAARWGWTWYRRMPCFGSGMFILLFGRL</sequence>
<dbReference type="Proteomes" id="UP000007753">
    <property type="component" value="Chromosome 1"/>
</dbReference>